<dbReference type="Gene3D" id="1.25.10.50">
    <property type="match status" value="1"/>
</dbReference>
<evidence type="ECO:0000259" key="1">
    <source>
        <dbReference type="Pfam" id="PF18795"/>
    </source>
</evidence>
<keyword evidence="3" id="KW-1185">Reference proteome</keyword>
<protein>
    <recommendedName>
        <fullName evidence="1">DNA mismatch repair protein HSM3 N-terminal domain-containing protein</fullName>
    </recommendedName>
</protein>
<dbReference type="InterPro" id="IPR041335">
    <property type="entry name" value="HSM3_N"/>
</dbReference>
<sequence length="385" mass="42154">MADRTVPVPDTDTLPITGLPHLLTHLDALDSDPSTPIQPKLFDDVELQLTDANSPRILPTLLPRLTSLLFTLTTQDPSPLLSLLTKLLSPIPFQSILPHATPSALLVALRSPLPGANILALSIIHKAAASTEDVSILVEEMADLVGETVTLWVGSRDTGVAEKAAKVLGELLEMDCPTVVPRTSTETNGTSHFLTTSSTRRHLYRLETAGQGLLWRLIFQNPDNLTRIIANCSLRLPSAVTSAFPPGAEARPERDITISQGRLLRLLPRLVALDIKPLFADHSPLFQSFNATNNNLLSWAALEMVDPSDVLMQLTLIDFFETLVSITRVSSHQPPIKDEFVKGLVRLAMGKDESGELRRAMLSLPDRTIESEVEDLRRYLSDVVG</sequence>
<reference evidence="2" key="1">
    <citation type="submission" date="2022-10" db="EMBL/GenBank/DDBJ databases">
        <title>Determination and structural analysis of whole genome sequence of Sarocladium strictum F4-1.</title>
        <authorList>
            <person name="Hu L."/>
            <person name="Jiang Y."/>
        </authorList>
    </citation>
    <scope>NUCLEOTIDE SEQUENCE</scope>
    <source>
        <strain evidence="2">F4-1</strain>
    </source>
</reference>
<gene>
    <name evidence="2" type="ORF">NLU13_5104</name>
</gene>
<proteinExistence type="predicted"/>
<evidence type="ECO:0000313" key="3">
    <source>
        <dbReference type="Proteomes" id="UP001175261"/>
    </source>
</evidence>
<dbReference type="Pfam" id="PF18795">
    <property type="entry name" value="HSM3_N"/>
    <property type="match status" value="1"/>
</dbReference>
<accession>A0AA39L8U6</accession>
<dbReference type="Proteomes" id="UP001175261">
    <property type="component" value="Unassembled WGS sequence"/>
</dbReference>
<comment type="caution">
    <text evidence="2">The sequence shown here is derived from an EMBL/GenBank/DDBJ whole genome shotgun (WGS) entry which is preliminary data.</text>
</comment>
<dbReference type="EMBL" id="JAPDFR010000003">
    <property type="protein sequence ID" value="KAK0388861.1"/>
    <property type="molecule type" value="Genomic_DNA"/>
</dbReference>
<feature type="domain" description="DNA mismatch repair protein HSM3 N-terminal" evidence="1">
    <location>
        <begin position="39"/>
        <end position="128"/>
    </location>
</feature>
<organism evidence="2 3">
    <name type="scientific">Sarocladium strictum</name>
    <name type="common">Black bundle disease fungus</name>
    <name type="synonym">Acremonium strictum</name>
    <dbReference type="NCBI Taxonomy" id="5046"/>
    <lineage>
        <taxon>Eukaryota</taxon>
        <taxon>Fungi</taxon>
        <taxon>Dikarya</taxon>
        <taxon>Ascomycota</taxon>
        <taxon>Pezizomycotina</taxon>
        <taxon>Sordariomycetes</taxon>
        <taxon>Hypocreomycetidae</taxon>
        <taxon>Hypocreales</taxon>
        <taxon>Sarocladiaceae</taxon>
        <taxon>Sarocladium</taxon>
    </lineage>
</organism>
<dbReference type="AlphaFoldDB" id="A0AA39L8U6"/>
<name>A0AA39L8U6_SARSR</name>
<evidence type="ECO:0000313" key="2">
    <source>
        <dbReference type="EMBL" id="KAK0388861.1"/>
    </source>
</evidence>